<evidence type="ECO:0000313" key="2">
    <source>
        <dbReference type="EMBL" id="SDH43114.1"/>
    </source>
</evidence>
<protein>
    <submittedName>
        <fullName evidence="1">DUF1934 domain-containing protein</fullName>
    </submittedName>
    <submittedName>
        <fullName evidence="2">Uncharacterized beta-barrel protein YwiB, DUF1934 family</fullName>
    </submittedName>
</protein>
<sequence length="145" mass="16768">MIHVAPVQEIKIELTSAFSMNMSPPDMSQFVYSGQLYFVNGAWYIKYVEQEEDGQTYTTLKVKEDEIMVIRNGLVTMRHSYRPGIRTSGSYAGPGGMMWMDTATKEMQVCYDEEGDLSAVVWTYDLYLNEQKVGRYRISCRLMRI</sequence>
<dbReference type="Proteomes" id="UP000826616">
    <property type="component" value="Chromosome"/>
</dbReference>
<gene>
    <name evidence="1" type="ORF">K3F53_17845</name>
    <name evidence="2" type="ORF">SAMN04489735_102445</name>
</gene>
<dbReference type="Pfam" id="PF09148">
    <property type="entry name" value="DUF1934"/>
    <property type="match status" value="1"/>
</dbReference>
<dbReference type="GeneID" id="97143246"/>
<dbReference type="AlphaFoldDB" id="A0A1G8CCD6"/>
<keyword evidence="4" id="KW-1185">Reference proteome</keyword>
<dbReference type="Gene3D" id="2.40.128.20">
    <property type="match status" value="1"/>
</dbReference>
<dbReference type="InterPro" id="IPR012674">
    <property type="entry name" value="Calycin"/>
</dbReference>
<organism evidence="2 3">
    <name type="scientific">Aneurinibacillus thermoaerophilus</name>
    <dbReference type="NCBI Taxonomy" id="143495"/>
    <lineage>
        <taxon>Bacteria</taxon>
        <taxon>Bacillati</taxon>
        <taxon>Bacillota</taxon>
        <taxon>Bacilli</taxon>
        <taxon>Bacillales</taxon>
        <taxon>Paenibacillaceae</taxon>
        <taxon>Aneurinibacillus group</taxon>
        <taxon>Aneurinibacillus</taxon>
    </lineage>
</organism>
<dbReference type="EMBL" id="CP080764">
    <property type="protein sequence ID" value="QYY42664.1"/>
    <property type="molecule type" value="Genomic_DNA"/>
</dbReference>
<dbReference type="SUPFAM" id="SSF50814">
    <property type="entry name" value="Lipocalins"/>
    <property type="match status" value="1"/>
</dbReference>
<reference evidence="2 3" key="1">
    <citation type="submission" date="2016-10" db="EMBL/GenBank/DDBJ databases">
        <authorList>
            <person name="de Groot N.N."/>
        </authorList>
    </citation>
    <scope>NUCLEOTIDE SEQUENCE [LARGE SCALE GENOMIC DNA]</scope>
    <source>
        <strain evidence="2 3">L 420-91</strain>
    </source>
</reference>
<dbReference type="RefSeq" id="WP_139184970.1">
    <property type="nucleotide sequence ID" value="NZ_CP080764.1"/>
</dbReference>
<name>A0A1G8CCD6_ANETH</name>
<proteinExistence type="predicted"/>
<evidence type="ECO:0000313" key="3">
    <source>
        <dbReference type="Proteomes" id="UP000198956"/>
    </source>
</evidence>
<evidence type="ECO:0000313" key="4">
    <source>
        <dbReference type="Proteomes" id="UP000826616"/>
    </source>
</evidence>
<dbReference type="EMBL" id="FNDE01000024">
    <property type="protein sequence ID" value="SDH43114.1"/>
    <property type="molecule type" value="Genomic_DNA"/>
</dbReference>
<dbReference type="Proteomes" id="UP000198956">
    <property type="component" value="Unassembled WGS sequence"/>
</dbReference>
<dbReference type="InterPro" id="IPR015231">
    <property type="entry name" value="DUF1934"/>
</dbReference>
<accession>A0A1G8CCD6</accession>
<reference evidence="1 4" key="2">
    <citation type="submission" date="2021-08" db="EMBL/GenBank/DDBJ databases">
        <title>Complete genome sequence of the strain Aneurinibacillus thermoaerophilus CCM 8960.</title>
        <authorList>
            <person name="Musilova J."/>
            <person name="Kourilova X."/>
            <person name="Pernicova I."/>
            <person name="Bezdicek M."/>
            <person name="Lengerova M."/>
            <person name="Obruca S."/>
            <person name="Sedlar K."/>
        </authorList>
    </citation>
    <scope>NUCLEOTIDE SEQUENCE [LARGE SCALE GENOMIC DNA]</scope>
    <source>
        <strain evidence="1 4">CCM 8960</strain>
    </source>
</reference>
<evidence type="ECO:0000313" key="1">
    <source>
        <dbReference type="EMBL" id="QYY42664.1"/>
    </source>
</evidence>
<dbReference type="OrthoDB" id="2352933at2"/>